<dbReference type="SUPFAM" id="SSF55729">
    <property type="entry name" value="Acyl-CoA N-acyltransferases (Nat)"/>
    <property type="match status" value="1"/>
</dbReference>
<name>A0A7H0I0P0_9ACTN</name>
<sequence>MISSGLLDRAGRHIALCPVDDDNWRAVADIAPLDGQRRFAPALAARYLLLSSREGVWNSLAVTADGVVVGHVMWARDEEDGSHWIGGMLVDGPAQGTGVGRAAVRTLMSRLATQDDCRVLRLSYDPDNEPAARLYTSLGFRPTAGSEGDEVVVELSAADAADAADTAASGARGGGRMPRTPVPTTPRDG</sequence>
<keyword evidence="4" id="KW-1185">Reference proteome</keyword>
<dbReference type="CDD" id="cd04301">
    <property type="entry name" value="NAT_SF"/>
    <property type="match status" value="1"/>
</dbReference>
<dbReference type="InterPro" id="IPR016181">
    <property type="entry name" value="Acyl_CoA_acyltransferase"/>
</dbReference>
<organism evidence="3 4">
    <name type="scientific">Streptomyces genisteinicus</name>
    <dbReference type="NCBI Taxonomy" id="2768068"/>
    <lineage>
        <taxon>Bacteria</taxon>
        <taxon>Bacillati</taxon>
        <taxon>Actinomycetota</taxon>
        <taxon>Actinomycetes</taxon>
        <taxon>Kitasatosporales</taxon>
        <taxon>Streptomycetaceae</taxon>
        <taxon>Streptomyces</taxon>
    </lineage>
</organism>
<feature type="domain" description="N-acetyltransferase" evidence="2">
    <location>
        <begin position="14"/>
        <end position="158"/>
    </location>
</feature>
<feature type="region of interest" description="Disordered" evidence="1">
    <location>
        <begin position="162"/>
        <end position="189"/>
    </location>
</feature>
<evidence type="ECO:0000313" key="3">
    <source>
        <dbReference type="EMBL" id="QNP66356.1"/>
    </source>
</evidence>
<dbReference type="InterPro" id="IPR000182">
    <property type="entry name" value="GNAT_dom"/>
</dbReference>
<dbReference type="KEGG" id="sgj:IAG43_27785"/>
<accession>A0A7H0I0P0</accession>
<reference evidence="3 4" key="1">
    <citation type="submission" date="2020-08" db="EMBL/GenBank/DDBJ databases">
        <title>A novel species.</title>
        <authorList>
            <person name="Gao J."/>
        </authorList>
    </citation>
    <scope>NUCLEOTIDE SEQUENCE [LARGE SCALE GENOMIC DNA]</scope>
    <source>
        <strain evidence="3 4">CRPJ-33</strain>
    </source>
</reference>
<proteinExistence type="predicted"/>
<evidence type="ECO:0000313" key="4">
    <source>
        <dbReference type="Proteomes" id="UP000516230"/>
    </source>
</evidence>
<keyword evidence="3" id="KW-0808">Transferase</keyword>
<dbReference type="PROSITE" id="PS51186">
    <property type="entry name" value="GNAT"/>
    <property type="match status" value="1"/>
</dbReference>
<protein>
    <submittedName>
        <fullName evidence="3">GNAT family N-acetyltransferase</fullName>
    </submittedName>
</protein>
<dbReference type="Proteomes" id="UP000516230">
    <property type="component" value="Chromosome"/>
</dbReference>
<gene>
    <name evidence="3" type="ORF">IAG43_27785</name>
</gene>
<feature type="compositionally biased region" description="Pro residues" evidence="1">
    <location>
        <begin position="180"/>
        <end position="189"/>
    </location>
</feature>
<dbReference type="AlphaFoldDB" id="A0A7H0I0P0"/>
<evidence type="ECO:0000259" key="2">
    <source>
        <dbReference type="PROSITE" id="PS51186"/>
    </source>
</evidence>
<dbReference type="Gene3D" id="3.40.630.30">
    <property type="match status" value="1"/>
</dbReference>
<dbReference type="Pfam" id="PF00583">
    <property type="entry name" value="Acetyltransf_1"/>
    <property type="match status" value="1"/>
</dbReference>
<evidence type="ECO:0000256" key="1">
    <source>
        <dbReference type="SAM" id="MobiDB-lite"/>
    </source>
</evidence>
<dbReference type="GO" id="GO:0016747">
    <property type="term" value="F:acyltransferase activity, transferring groups other than amino-acyl groups"/>
    <property type="evidence" value="ECO:0007669"/>
    <property type="project" value="InterPro"/>
</dbReference>
<dbReference type="EMBL" id="CP060825">
    <property type="protein sequence ID" value="QNP66356.1"/>
    <property type="molecule type" value="Genomic_DNA"/>
</dbReference>